<sequence>MKPGNLIPAIHQGPAPHRPRSKAPGQGSSASRRRFSRAPRSTIHSSGASTTRRRAPQPPPIIGGPRKAPRPSISGALTARGAKGKARPAAQAVPRRGRTPTAGLSPAPPAGAAQPGSDRCRCARNTRGEALDAEKASRPPQTDHRSLFRAEAEERKQERPSAPPS</sequence>
<proteinExistence type="predicted"/>
<evidence type="ECO:0000313" key="2">
    <source>
        <dbReference type="EMBL" id="KAJ1205344.1"/>
    </source>
</evidence>
<dbReference type="AlphaFoldDB" id="A0AAV7VZH7"/>
<feature type="region of interest" description="Disordered" evidence="1">
    <location>
        <begin position="1"/>
        <end position="165"/>
    </location>
</feature>
<dbReference type="EMBL" id="JANPWB010000002">
    <property type="protein sequence ID" value="KAJ1205344.1"/>
    <property type="molecule type" value="Genomic_DNA"/>
</dbReference>
<gene>
    <name evidence="2" type="ORF">NDU88_000779</name>
</gene>
<organism evidence="2 3">
    <name type="scientific">Pleurodeles waltl</name>
    <name type="common">Iberian ribbed newt</name>
    <dbReference type="NCBI Taxonomy" id="8319"/>
    <lineage>
        <taxon>Eukaryota</taxon>
        <taxon>Metazoa</taxon>
        <taxon>Chordata</taxon>
        <taxon>Craniata</taxon>
        <taxon>Vertebrata</taxon>
        <taxon>Euteleostomi</taxon>
        <taxon>Amphibia</taxon>
        <taxon>Batrachia</taxon>
        <taxon>Caudata</taxon>
        <taxon>Salamandroidea</taxon>
        <taxon>Salamandridae</taxon>
        <taxon>Pleurodelinae</taxon>
        <taxon>Pleurodeles</taxon>
    </lineage>
</organism>
<feature type="compositionally biased region" description="Basic and acidic residues" evidence="1">
    <location>
        <begin position="118"/>
        <end position="159"/>
    </location>
</feature>
<evidence type="ECO:0000256" key="1">
    <source>
        <dbReference type="SAM" id="MobiDB-lite"/>
    </source>
</evidence>
<keyword evidence="3" id="KW-1185">Reference proteome</keyword>
<protein>
    <submittedName>
        <fullName evidence="2">Uncharacterized protein</fullName>
    </submittedName>
</protein>
<evidence type="ECO:0000313" key="3">
    <source>
        <dbReference type="Proteomes" id="UP001066276"/>
    </source>
</evidence>
<accession>A0AAV7VZH7</accession>
<name>A0AAV7VZH7_PLEWA</name>
<comment type="caution">
    <text evidence="2">The sequence shown here is derived from an EMBL/GenBank/DDBJ whole genome shotgun (WGS) entry which is preliminary data.</text>
</comment>
<feature type="compositionally biased region" description="Low complexity" evidence="1">
    <location>
        <begin position="100"/>
        <end position="116"/>
    </location>
</feature>
<dbReference type="Proteomes" id="UP001066276">
    <property type="component" value="Chromosome 1_2"/>
</dbReference>
<reference evidence="2" key="1">
    <citation type="journal article" date="2022" name="bioRxiv">
        <title>Sequencing and chromosome-scale assembly of the giantPleurodeles waltlgenome.</title>
        <authorList>
            <person name="Brown T."/>
            <person name="Elewa A."/>
            <person name="Iarovenko S."/>
            <person name="Subramanian E."/>
            <person name="Araus A.J."/>
            <person name="Petzold A."/>
            <person name="Susuki M."/>
            <person name="Suzuki K.-i.T."/>
            <person name="Hayashi T."/>
            <person name="Toyoda A."/>
            <person name="Oliveira C."/>
            <person name="Osipova E."/>
            <person name="Leigh N.D."/>
            <person name="Simon A."/>
            <person name="Yun M.H."/>
        </authorList>
    </citation>
    <scope>NUCLEOTIDE SEQUENCE</scope>
    <source>
        <strain evidence="2">20211129_DDA</strain>
        <tissue evidence="2">Liver</tissue>
    </source>
</reference>